<dbReference type="EMBL" id="CAJPEX010001096">
    <property type="protein sequence ID" value="CAG0918212.1"/>
    <property type="molecule type" value="Genomic_DNA"/>
</dbReference>
<evidence type="ECO:0000256" key="7">
    <source>
        <dbReference type="ARBA" id="ARBA00022660"/>
    </source>
</evidence>
<dbReference type="PANTHER" id="PTHR12485:SF1">
    <property type="entry name" value="NADH DEHYDROGENASE [UBIQUINONE] 1 ALPHA SUBCOMPLEX SUBUNIT 7"/>
    <property type="match status" value="1"/>
</dbReference>
<evidence type="ECO:0000313" key="17">
    <source>
        <dbReference type="Proteomes" id="UP000678499"/>
    </source>
</evidence>
<evidence type="ECO:0000256" key="12">
    <source>
        <dbReference type="ARBA" id="ARBA00023136"/>
    </source>
</evidence>
<evidence type="ECO:0000256" key="3">
    <source>
        <dbReference type="ARBA" id="ARBA00005482"/>
    </source>
</evidence>
<dbReference type="GO" id="GO:0005743">
    <property type="term" value="C:mitochondrial inner membrane"/>
    <property type="evidence" value="ECO:0007669"/>
    <property type="project" value="UniProtKB-SubCell"/>
</dbReference>
<protein>
    <recommendedName>
        <fullName evidence="5">NADH dehydrogenase [ubiquinone] 1 alpha subcomplex subunit 7</fullName>
    </recommendedName>
    <alternativeName>
        <fullName evidence="14">Complex I-B14.5a</fullName>
    </alternativeName>
    <alternativeName>
        <fullName evidence="13">NADH-ubiquinone oxidoreductase subunit B14.5a</fullName>
    </alternativeName>
</protein>
<dbReference type="PANTHER" id="PTHR12485">
    <property type="entry name" value="NADH-UBIQUINONE OXIDOREDUCTASE SUBUNIT B"/>
    <property type="match status" value="1"/>
</dbReference>
<comment type="subunit">
    <text evidence="4">Complex I is composed of 45 different subunits.</text>
</comment>
<dbReference type="GO" id="GO:0006120">
    <property type="term" value="P:mitochondrial electron transport, NADH to ubiquinone"/>
    <property type="evidence" value="ECO:0007669"/>
    <property type="project" value="TreeGrafter"/>
</dbReference>
<keyword evidence="7" id="KW-0679">Respiratory chain</keyword>
<reference evidence="16" key="1">
    <citation type="submission" date="2020-11" db="EMBL/GenBank/DDBJ databases">
        <authorList>
            <person name="Tran Van P."/>
        </authorList>
    </citation>
    <scope>NUCLEOTIDE SEQUENCE</scope>
</reference>
<evidence type="ECO:0000256" key="14">
    <source>
        <dbReference type="ARBA" id="ARBA00033401"/>
    </source>
</evidence>
<comment type="subcellular location">
    <subcellularLocation>
        <location evidence="2">Mitochondrion inner membrane</location>
        <topology evidence="2">Peripheral membrane protein</topology>
        <orientation evidence="2">Matrix side</orientation>
    </subcellularLocation>
</comment>
<dbReference type="Proteomes" id="UP000678499">
    <property type="component" value="Unassembled WGS sequence"/>
</dbReference>
<keyword evidence="12" id="KW-0472">Membrane</keyword>
<evidence type="ECO:0000256" key="4">
    <source>
        <dbReference type="ARBA" id="ARBA00011533"/>
    </source>
</evidence>
<dbReference type="EMBL" id="OA883133">
    <property type="protein sequence ID" value="CAD7278060.1"/>
    <property type="molecule type" value="Genomic_DNA"/>
</dbReference>
<keyword evidence="6" id="KW-0813">Transport</keyword>
<evidence type="ECO:0000256" key="2">
    <source>
        <dbReference type="ARBA" id="ARBA00004443"/>
    </source>
</evidence>
<feature type="compositionally biased region" description="Polar residues" evidence="15">
    <location>
        <begin position="87"/>
        <end position="97"/>
    </location>
</feature>
<organism evidence="16">
    <name type="scientific">Notodromas monacha</name>
    <dbReference type="NCBI Taxonomy" id="399045"/>
    <lineage>
        <taxon>Eukaryota</taxon>
        <taxon>Metazoa</taxon>
        <taxon>Ecdysozoa</taxon>
        <taxon>Arthropoda</taxon>
        <taxon>Crustacea</taxon>
        <taxon>Oligostraca</taxon>
        <taxon>Ostracoda</taxon>
        <taxon>Podocopa</taxon>
        <taxon>Podocopida</taxon>
        <taxon>Cypridocopina</taxon>
        <taxon>Cypridoidea</taxon>
        <taxon>Cyprididae</taxon>
        <taxon>Notodromas</taxon>
    </lineage>
</organism>
<feature type="region of interest" description="Disordered" evidence="15">
    <location>
        <begin position="84"/>
        <end position="124"/>
    </location>
</feature>
<dbReference type="AlphaFoldDB" id="A0A7R9BPI6"/>
<proteinExistence type="inferred from homology"/>
<evidence type="ECO:0000313" key="16">
    <source>
        <dbReference type="EMBL" id="CAD7278060.1"/>
    </source>
</evidence>
<keyword evidence="9" id="KW-0249">Electron transport</keyword>
<name>A0A7R9BPI6_9CRUS</name>
<evidence type="ECO:0000256" key="8">
    <source>
        <dbReference type="ARBA" id="ARBA00022792"/>
    </source>
</evidence>
<evidence type="ECO:0000256" key="11">
    <source>
        <dbReference type="ARBA" id="ARBA00023128"/>
    </source>
</evidence>
<gene>
    <name evidence="16" type="ORF">NMOB1V02_LOCUS5774</name>
</gene>
<dbReference type="Pfam" id="PF07347">
    <property type="entry name" value="CI-B14_5a"/>
    <property type="match status" value="1"/>
</dbReference>
<evidence type="ECO:0000256" key="1">
    <source>
        <dbReference type="ARBA" id="ARBA00003195"/>
    </source>
</evidence>
<evidence type="ECO:0000256" key="5">
    <source>
        <dbReference type="ARBA" id="ARBA00016383"/>
    </source>
</evidence>
<keyword evidence="8" id="KW-0999">Mitochondrion inner membrane</keyword>
<comment type="function">
    <text evidence="1">Accessory subunit of the mitochondrial membrane respiratory chain NADH dehydrogenase (Complex I), that is believed not to be involved in catalysis. Complex I functions in the transfer of electrons from NADH to the respiratory chain. The immediate electron acceptor for the enzyme is believed to be ubiquinone.</text>
</comment>
<keyword evidence="10" id="KW-0007">Acetylation</keyword>
<keyword evidence="17" id="KW-1185">Reference proteome</keyword>
<dbReference type="OrthoDB" id="10063829at2759"/>
<evidence type="ECO:0000256" key="10">
    <source>
        <dbReference type="ARBA" id="ARBA00022990"/>
    </source>
</evidence>
<evidence type="ECO:0000256" key="15">
    <source>
        <dbReference type="SAM" id="MobiDB-lite"/>
    </source>
</evidence>
<evidence type="ECO:0000256" key="9">
    <source>
        <dbReference type="ARBA" id="ARBA00022982"/>
    </source>
</evidence>
<sequence>MVAERNLTPLMQMLRDRLLGRKYVQALRFKPKLAPRSIPEPNLPGGVSHKLSSNYYYTRDARREVKAPLVIADNVSTVAAIGAGDAQNASKTTSVSKSKLGKPVFPGQLYSGKEVPSEPAPKTT</sequence>
<comment type="similarity">
    <text evidence="3">Belongs to the complex I NDUFA7 subunit family.</text>
</comment>
<keyword evidence="11" id="KW-0496">Mitochondrion</keyword>
<dbReference type="InterPro" id="IPR009947">
    <property type="entry name" value="NDUA7"/>
</dbReference>
<accession>A0A7R9BPI6</accession>
<evidence type="ECO:0000256" key="6">
    <source>
        <dbReference type="ARBA" id="ARBA00022448"/>
    </source>
</evidence>
<evidence type="ECO:0000256" key="13">
    <source>
        <dbReference type="ARBA" id="ARBA00030360"/>
    </source>
</evidence>